<evidence type="ECO:0000313" key="1">
    <source>
        <dbReference type="Proteomes" id="UP001732720"/>
    </source>
</evidence>
<reference evidence="2" key="1">
    <citation type="submission" date="2025-08" db="UniProtKB">
        <authorList>
            <consortium name="RefSeq"/>
        </authorList>
    </citation>
    <scope>IDENTIFICATION</scope>
</reference>
<protein>
    <submittedName>
        <fullName evidence="2">Mitochondrial-processing peptidase subunit alpha isoform X1</fullName>
    </submittedName>
</protein>
<dbReference type="Proteomes" id="UP001732720">
    <property type="component" value="Chromosome 13"/>
</dbReference>
<proteinExistence type="predicted"/>
<accession>A0AC58KVK7</accession>
<name>A0AC58KVK7_CASCN</name>
<keyword evidence="1" id="KW-1185">Reference proteome</keyword>
<dbReference type="RefSeq" id="XP_073908939.1">
    <property type="nucleotide sequence ID" value="XM_074052838.1"/>
</dbReference>
<gene>
    <name evidence="2" type="primary">Pmpca</name>
</gene>
<sequence>MATVLSAAARLLRGSGARAPRPRFGPPAHRQFSSGGAYPNIPLSSPLPGVPKPVFATVDGQEKFETKVTTLDNGLRVASQNKFGQFCTVGILINSGSRYEAKYLSGIAHFLEKLAFSLSLQSTARYDSKDEILLTLEKHGGICDCQTSRDTTMYAVSADSKGLDIVVGLLADVVLHPRLTDEEIEMTRMAVQFELEDLNMRPDPEPLLTEMIHEAAYRGNTVGLHRFCPTENIAKIDREVLHSYLKNYYTPDRMVLAGVGVEHEHLVECAGKYLLGAQPTWGAVRTVDVDRSMAQYTGGIVKLERDMSNVSLGPTPIPELTHIMVGLESCSFLEEDFIPFAVLNMMMGGGGSFSAGGPGKGMFSRLYLNVLNRHHWMYSATSYHHSYEDTGLLCIHASADPRQVREMVEIITKEFILMGGTVDVVELERAKTQLMAMLMMNLEARPVIFEDVGRQVLATHSRKLPHELCTLISNVKPEDVKRVASKMLRGKPAVAALGDLTDLPTYEHIQAALSSRDGRLPRTYRLFR</sequence>
<organism evidence="1 2">
    <name type="scientific">Castor canadensis</name>
    <name type="common">American beaver</name>
    <dbReference type="NCBI Taxonomy" id="51338"/>
    <lineage>
        <taxon>Eukaryota</taxon>
        <taxon>Metazoa</taxon>
        <taxon>Chordata</taxon>
        <taxon>Craniata</taxon>
        <taxon>Vertebrata</taxon>
        <taxon>Euteleostomi</taxon>
        <taxon>Mammalia</taxon>
        <taxon>Eutheria</taxon>
        <taxon>Euarchontoglires</taxon>
        <taxon>Glires</taxon>
        <taxon>Rodentia</taxon>
        <taxon>Castorimorpha</taxon>
        <taxon>Castoridae</taxon>
        <taxon>Castor</taxon>
    </lineage>
</organism>
<evidence type="ECO:0000313" key="2">
    <source>
        <dbReference type="RefSeq" id="XP_073908939.1"/>
    </source>
</evidence>